<protein>
    <submittedName>
        <fullName evidence="1">Uncharacterized protein</fullName>
    </submittedName>
</protein>
<dbReference type="Proteomes" id="UP000268233">
    <property type="component" value="Unassembled WGS sequence"/>
</dbReference>
<keyword evidence="2" id="KW-1185">Reference proteome</keyword>
<dbReference type="RefSeq" id="WP_244209990.1">
    <property type="nucleotide sequence ID" value="NZ_RBWW01000003.1"/>
</dbReference>
<comment type="caution">
    <text evidence="1">The sequence shown here is derived from an EMBL/GenBank/DDBJ whole genome shotgun (WGS) entry which is preliminary data.</text>
</comment>
<dbReference type="AlphaFoldDB" id="A0A495QR20"/>
<accession>A0A495QR20</accession>
<dbReference type="EMBL" id="RBWW01000003">
    <property type="protein sequence ID" value="RKS75932.1"/>
    <property type="molecule type" value="Genomic_DNA"/>
</dbReference>
<name>A0A495QR20_9EURY</name>
<evidence type="ECO:0000313" key="2">
    <source>
        <dbReference type="Proteomes" id="UP000268233"/>
    </source>
</evidence>
<organism evidence="1 2">
    <name type="scientific">Haloarcula quadrata</name>
    <dbReference type="NCBI Taxonomy" id="182779"/>
    <lineage>
        <taxon>Archaea</taxon>
        <taxon>Methanobacteriati</taxon>
        <taxon>Methanobacteriota</taxon>
        <taxon>Stenosarchaea group</taxon>
        <taxon>Halobacteria</taxon>
        <taxon>Halobacteriales</taxon>
        <taxon>Haloarculaceae</taxon>
        <taxon>Haloarcula</taxon>
    </lineage>
</organism>
<gene>
    <name evidence="1" type="ORF">BDK61_4551</name>
</gene>
<reference evidence="1 2" key="1">
    <citation type="submission" date="2018-10" db="EMBL/GenBank/DDBJ databases">
        <title>Genomic Encyclopedia of Archaeal and Bacterial Type Strains, Phase II (KMG-II): from individual species to whole genera.</title>
        <authorList>
            <person name="Goeker M."/>
        </authorList>
    </citation>
    <scope>NUCLEOTIDE SEQUENCE [LARGE SCALE GENOMIC DNA]</scope>
    <source>
        <strain evidence="1 2">DSM 11927</strain>
    </source>
</reference>
<proteinExistence type="predicted"/>
<evidence type="ECO:0000313" key="1">
    <source>
        <dbReference type="EMBL" id="RKS75932.1"/>
    </source>
</evidence>
<sequence>MRPHVEDLDDHLDLQDGADGFSAFMLNVDIVNGDRRDAVATALSRQLSLKSLKPTRETVSILHALTSGTFAAARAVFHLGGEADQPRTLTTDDLRYALSMLDVDELLPDIGPQSVSEAVAILLDVDEPRSTSELADPLNISTQTLRNNETYFADFEATGVIQREDFRLG</sequence>